<protein>
    <submittedName>
        <fullName evidence="2">DUF3551 domain-containing protein</fullName>
    </submittedName>
</protein>
<organism evidence="2 3">
    <name type="scientific">Bradyrhizobium sediminis</name>
    <dbReference type="NCBI Taxonomy" id="2840469"/>
    <lineage>
        <taxon>Bacteria</taxon>
        <taxon>Pseudomonadati</taxon>
        <taxon>Pseudomonadota</taxon>
        <taxon>Alphaproteobacteria</taxon>
        <taxon>Hyphomicrobiales</taxon>
        <taxon>Nitrobacteraceae</taxon>
        <taxon>Bradyrhizobium</taxon>
    </lineage>
</organism>
<gene>
    <name evidence="2" type="ORF">KMZ93_12070</name>
</gene>
<proteinExistence type="predicted"/>
<reference evidence="2 3" key="1">
    <citation type="submission" date="2021-06" db="EMBL/GenBank/DDBJ databases">
        <title>Bradyrhizobium sp. S2-11-4 Genome sequencing.</title>
        <authorList>
            <person name="Jin L."/>
        </authorList>
    </citation>
    <scope>NUCLEOTIDE SEQUENCE [LARGE SCALE GENOMIC DNA]</scope>
    <source>
        <strain evidence="2 3">S2-11-4</strain>
    </source>
</reference>
<dbReference type="RefSeq" id="WP_215606276.1">
    <property type="nucleotide sequence ID" value="NZ_CP076136.1"/>
</dbReference>
<dbReference type="InterPro" id="IPR021937">
    <property type="entry name" value="DUF3551"/>
</dbReference>
<feature type="chain" id="PRO_5037792108" evidence="1">
    <location>
        <begin position="23"/>
        <end position="89"/>
    </location>
</feature>
<name>A0A975P3C2_9BRAD</name>
<dbReference type="Pfam" id="PF12071">
    <property type="entry name" value="DUF3551"/>
    <property type="match status" value="1"/>
</dbReference>
<keyword evidence="1" id="KW-0732">Signal</keyword>
<evidence type="ECO:0000313" key="2">
    <source>
        <dbReference type="EMBL" id="QWG25551.1"/>
    </source>
</evidence>
<dbReference type="EMBL" id="CP076136">
    <property type="protein sequence ID" value="QWG25551.1"/>
    <property type="molecule type" value="Genomic_DNA"/>
</dbReference>
<dbReference type="AlphaFoldDB" id="A0A975P3C2"/>
<evidence type="ECO:0000256" key="1">
    <source>
        <dbReference type="SAM" id="SignalP"/>
    </source>
</evidence>
<dbReference type="Proteomes" id="UP000676951">
    <property type="component" value="Chromosome"/>
</dbReference>
<accession>A0A975P3C2</accession>
<keyword evidence="3" id="KW-1185">Reference proteome</keyword>
<sequence>MRILALAILAIATVSATPSARAQTYNPNYPVCLKVIEMFGGEHYECAYTSLAQCAQAASGLPAQCIVNPFYAGATAPPGGRDRRYRRDY</sequence>
<evidence type="ECO:0000313" key="3">
    <source>
        <dbReference type="Proteomes" id="UP000676951"/>
    </source>
</evidence>
<feature type="signal peptide" evidence="1">
    <location>
        <begin position="1"/>
        <end position="22"/>
    </location>
</feature>